<evidence type="ECO:0000313" key="9">
    <source>
        <dbReference type="Proteomes" id="UP000036987"/>
    </source>
</evidence>
<comment type="similarity">
    <text evidence="6">Belongs to the DESIGUAL family.</text>
</comment>
<keyword evidence="4 7" id="KW-1133">Transmembrane helix</keyword>
<dbReference type="OrthoDB" id="1667348at2759"/>
<dbReference type="GO" id="GO:0012505">
    <property type="term" value="C:endomembrane system"/>
    <property type="evidence" value="ECO:0007669"/>
    <property type="project" value="UniProtKB-SubCell"/>
</dbReference>
<dbReference type="Proteomes" id="UP000036987">
    <property type="component" value="Unassembled WGS sequence"/>
</dbReference>
<dbReference type="Pfam" id="PF06749">
    <property type="entry name" value="DUF1218"/>
    <property type="match status" value="1"/>
</dbReference>
<dbReference type="InterPro" id="IPR052222">
    <property type="entry name" value="DESIGUAL"/>
</dbReference>
<evidence type="ECO:0000256" key="3">
    <source>
        <dbReference type="ARBA" id="ARBA00022729"/>
    </source>
</evidence>
<dbReference type="EMBL" id="LFYR01002015">
    <property type="protein sequence ID" value="KMZ57813.1"/>
    <property type="molecule type" value="Genomic_DNA"/>
</dbReference>
<keyword evidence="3" id="KW-0732">Signal</keyword>
<evidence type="ECO:0000256" key="5">
    <source>
        <dbReference type="ARBA" id="ARBA00023136"/>
    </source>
</evidence>
<feature type="transmembrane region" description="Helical" evidence="7">
    <location>
        <begin position="97"/>
        <end position="119"/>
    </location>
</feature>
<evidence type="ECO:0000256" key="2">
    <source>
        <dbReference type="ARBA" id="ARBA00022692"/>
    </source>
</evidence>
<comment type="subcellular location">
    <subcellularLocation>
        <location evidence="1">Endomembrane system</location>
        <topology evidence="1">Multi-pass membrane protein</topology>
    </subcellularLocation>
</comment>
<feature type="transmembrane region" description="Helical" evidence="7">
    <location>
        <begin position="61"/>
        <end position="85"/>
    </location>
</feature>
<feature type="transmembrane region" description="Helical" evidence="7">
    <location>
        <begin position="12"/>
        <end position="32"/>
    </location>
</feature>
<evidence type="ECO:0000313" key="8">
    <source>
        <dbReference type="EMBL" id="KMZ57813.1"/>
    </source>
</evidence>
<keyword evidence="5 7" id="KW-0472">Membrane</keyword>
<keyword evidence="2 7" id="KW-0812">Transmembrane</keyword>
<name>A0A0K9NMH8_ZOSMR</name>
<reference evidence="9" key="1">
    <citation type="journal article" date="2016" name="Nature">
        <title>The genome of the seagrass Zostera marina reveals angiosperm adaptation to the sea.</title>
        <authorList>
            <person name="Olsen J.L."/>
            <person name="Rouze P."/>
            <person name="Verhelst B."/>
            <person name="Lin Y.-C."/>
            <person name="Bayer T."/>
            <person name="Collen J."/>
            <person name="Dattolo E."/>
            <person name="De Paoli E."/>
            <person name="Dittami S."/>
            <person name="Maumus F."/>
            <person name="Michel G."/>
            <person name="Kersting A."/>
            <person name="Lauritano C."/>
            <person name="Lohaus R."/>
            <person name="Toepel M."/>
            <person name="Tonon T."/>
            <person name="Vanneste K."/>
            <person name="Amirebrahimi M."/>
            <person name="Brakel J."/>
            <person name="Bostroem C."/>
            <person name="Chovatia M."/>
            <person name="Grimwood J."/>
            <person name="Jenkins J.W."/>
            <person name="Jueterbock A."/>
            <person name="Mraz A."/>
            <person name="Stam W.T."/>
            <person name="Tice H."/>
            <person name="Bornberg-Bauer E."/>
            <person name="Green P.J."/>
            <person name="Pearson G.A."/>
            <person name="Procaccini G."/>
            <person name="Duarte C.M."/>
            <person name="Schmutz J."/>
            <person name="Reusch T.B.H."/>
            <person name="Van de Peer Y."/>
        </authorList>
    </citation>
    <scope>NUCLEOTIDE SEQUENCE [LARGE SCALE GENOMIC DNA]</scope>
    <source>
        <strain evidence="9">cv. Finnish</strain>
    </source>
</reference>
<evidence type="ECO:0000256" key="4">
    <source>
        <dbReference type="ARBA" id="ARBA00022989"/>
    </source>
</evidence>
<dbReference type="AlphaFoldDB" id="A0A0K9NMH8"/>
<gene>
    <name evidence="8" type="ORF">ZOSMA_81G00300</name>
</gene>
<dbReference type="InterPro" id="IPR009606">
    <property type="entry name" value="DEAL/Modifying_wall_lignin1/2"/>
</dbReference>
<protein>
    <submittedName>
        <fullName evidence="8">Uncharacterized protein</fullName>
    </submittedName>
</protein>
<accession>A0A0K9NMH8</accession>
<keyword evidence="9" id="KW-1185">Reference proteome</keyword>
<sequence length="189" mass="20062">MAGAGAKGLKGVVICVIIVVIDIVAGVLGIQAEIAQNKEKHVRLFIFECKKPSHEAYKLSLAAAALLALSHAIANLVGGCVCVCSKDELEKSSPNRQLGAAAFVLSWIVAAVAFALLVIGVMNNKKSRTSCGFAHHHFMSVGGILCFVHGFLCVVYYLSAVASRREEERFTTAVARAGGGRENNQQNHV</sequence>
<evidence type="ECO:0000256" key="6">
    <source>
        <dbReference type="ARBA" id="ARBA00029467"/>
    </source>
</evidence>
<evidence type="ECO:0000256" key="1">
    <source>
        <dbReference type="ARBA" id="ARBA00004127"/>
    </source>
</evidence>
<comment type="caution">
    <text evidence="8">The sequence shown here is derived from an EMBL/GenBank/DDBJ whole genome shotgun (WGS) entry which is preliminary data.</text>
</comment>
<organism evidence="8 9">
    <name type="scientific">Zostera marina</name>
    <name type="common">Eelgrass</name>
    <dbReference type="NCBI Taxonomy" id="29655"/>
    <lineage>
        <taxon>Eukaryota</taxon>
        <taxon>Viridiplantae</taxon>
        <taxon>Streptophyta</taxon>
        <taxon>Embryophyta</taxon>
        <taxon>Tracheophyta</taxon>
        <taxon>Spermatophyta</taxon>
        <taxon>Magnoliopsida</taxon>
        <taxon>Liliopsida</taxon>
        <taxon>Zosteraceae</taxon>
        <taxon>Zostera</taxon>
    </lineage>
</organism>
<dbReference type="PANTHER" id="PTHR31769">
    <property type="entry name" value="OS07G0462200 PROTEIN-RELATED"/>
    <property type="match status" value="1"/>
</dbReference>
<dbReference type="OMA" id="FSHHHFF"/>
<proteinExistence type="inferred from homology"/>
<evidence type="ECO:0000256" key="7">
    <source>
        <dbReference type="SAM" id="Phobius"/>
    </source>
</evidence>
<feature type="transmembrane region" description="Helical" evidence="7">
    <location>
        <begin position="139"/>
        <end position="159"/>
    </location>
</feature>